<dbReference type="EMBL" id="CAKOGP040000335">
    <property type="protein sequence ID" value="CAJ1934498.1"/>
    <property type="molecule type" value="Genomic_DNA"/>
</dbReference>
<gene>
    <name evidence="1" type="ORF">CYCCA115_LOCUS3838</name>
</gene>
<dbReference type="AlphaFoldDB" id="A0AAD2CLY2"/>
<name>A0AAD2CLY2_9STRA</name>
<organism evidence="1 2">
    <name type="scientific">Cylindrotheca closterium</name>
    <dbReference type="NCBI Taxonomy" id="2856"/>
    <lineage>
        <taxon>Eukaryota</taxon>
        <taxon>Sar</taxon>
        <taxon>Stramenopiles</taxon>
        <taxon>Ochrophyta</taxon>
        <taxon>Bacillariophyta</taxon>
        <taxon>Bacillariophyceae</taxon>
        <taxon>Bacillariophycidae</taxon>
        <taxon>Bacillariales</taxon>
        <taxon>Bacillariaceae</taxon>
        <taxon>Cylindrotheca</taxon>
    </lineage>
</organism>
<protein>
    <submittedName>
        <fullName evidence="1">Uncharacterized protein</fullName>
    </submittedName>
</protein>
<reference evidence="1" key="1">
    <citation type="submission" date="2023-08" db="EMBL/GenBank/DDBJ databases">
        <authorList>
            <person name="Audoor S."/>
            <person name="Bilcke G."/>
        </authorList>
    </citation>
    <scope>NUCLEOTIDE SEQUENCE</scope>
</reference>
<evidence type="ECO:0000313" key="1">
    <source>
        <dbReference type="EMBL" id="CAJ1934498.1"/>
    </source>
</evidence>
<evidence type="ECO:0000313" key="2">
    <source>
        <dbReference type="Proteomes" id="UP001295423"/>
    </source>
</evidence>
<comment type="caution">
    <text evidence="1">The sequence shown here is derived from an EMBL/GenBank/DDBJ whole genome shotgun (WGS) entry which is preliminary data.</text>
</comment>
<proteinExistence type="predicted"/>
<sequence>MTFFESVLDQNNMTVALLRDEDFSHAIVESSEALRCLRRCESALHDLPTNKDYTGALDQCLILSAIGENMAESGKPFIFDHGILLPLTMTDYTTISAILVFNSALSHQLWATQNPAYAPGYLMKARQLYHLAYRMEDVEHNVMFQIAIINNMVVIERSLGNEADSKKDFDLLLSLWILLLDLGYGPRLYAVRGFIANGPWIENASAA</sequence>
<dbReference type="Proteomes" id="UP001295423">
    <property type="component" value="Unassembled WGS sequence"/>
</dbReference>
<accession>A0AAD2CLY2</accession>
<keyword evidence="2" id="KW-1185">Reference proteome</keyword>